<evidence type="ECO:0000313" key="3">
    <source>
        <dbReference type="Proteomes" id="UP000611723"/>
    </source>
</evidence>
<feature type="transmembrane region" description="Helical" evidence="1">
    <location>
        <begin position="30"/>
        <end position="47"/>
    </location>
</feature>
<dbReference type="EMBL" id="JAEQBW010000003">
    <property type="protein sequence ID" value="MBK6265003.1"/>
    <property type="molecule type" value="Genomic_DNA"/>
</dbReference>
<dbReference type="AlphaFoldDB" id="A0A935CAU3"/>
<evidence type="ECO:0000313" key="2">
    <source>
        <dbReference type="EMBL" id="MBK6265003.1"/>
    </source>
</evidence>
<name>A0A935CAU3_9BACT</name>
<protein>
    <submittedName>
        <fullName evidence="2">Uncharacterized protein</fullName>
    </submittedName>
</protein>
<organism evidence="2 3">
    <name type="scientific">Marivirga aurantiaca</name>
    <dbReference type="NCBI Taxonomy" id="2802615"/>
    <lineage>
        <taxon>Bacteria</taxon>
        <taxon>Pseudomonadati</taxon>
        <taxon>Bacteroidota</taxon>
        <taxon>Cytophagia</taxon>
        <taxon>Cytophagales</taxon>
        <taxon>Marivirgaceae</taxon>
        <taxon>Marivirga</taxon>
    </lineage>
</organism>
<dbReference type="RefSeq" id="WP_201430687.1">
    <property type="nucleotide sequence ID" value="NZ_JAEQBW010000003.1"/>
</dbReference>
<reference evidence="2" key="1">
    <citation type="submission" date="2021-01" db="EMBL/GenBank/DDBJ databases">
        <title>Marivirga aurantiaca sp. nov., isolated from intertidal surface sediments.</title>
        <authorList>
            <person name="Zhang M."/>
        </authorList>
    </citation>
    <scope>NUCLEOTIDE SEQUENCE</scope>
    <source>
        <strain evidence="2">S37H4</strain>
    </source>
</reference>
<accession>A0A935CAU3</accession>
<keyword evidence="3" id="KW-1185">Reference proteome</keyword>
<gene>
    <name evidence="2" type="ORF">JKA74_08135</name>
</gene>
<comment type="caution">
    <text evidence="2">The sequence shown here is derived from an EMBL/GenBank/DDBJ whole genome shotgun (WGS) entry which is preliminary data.</text>
</comment>
<keyword evidence="1" id="KW-1133">Transmembrane helix</keyword>
<proteinExistence type="predicted"/>
<keyword evidence="1" id="KW-0812">Transmembrane</keyword>
<evidence type="ECO:0000256" key="1">
    <source>
        <dbReference type="SAM" id="Phobius"/>
    </source>
</evidence>
<sequence>MDRFLQKNWRIIVVLIATALLYYFDYGTIALGLAIVSIVLIAMDILLKKKEDTE</sequence>
<keyword evidence="1" id="KW-0472">Membrane</keyword>
<dbReference type="Proteomes" id="UP000611723">
    <property type="component" value="Unassembled WGS sequence"/>
</dbReference>